<evidence type="ECO:0000256" key="1">
    <source>
        <dbReference type="SAM" id="Coils"/>
    </source>
</evidence>
<reference evidence="3" key="1">
    <citation type="submission" date="2024-07" db="EMBL/GenBank/DDBJ databases">
        <title>Two chromosome-level genome assemblies of Korean endemic species Abeliophyllum distichum and Forsythia ovata (Oleaceae).</title>
        <authorList>
            <person name="Jang H."/>
        </authorList>
    </citation>
    <scope>NUCLEOTIDE SEQUENCE [LARGE SCALE GENOMIC DNA]</scope>
</reference>
<dbReference type="EMBL" id="JBFOLK010000008">
    <property type="protein sequence ID" value="KAL2491494.1"/>
    <property type="molecule type" value="Genomic_DNA"/>
</dbReference>
<keyword evidence="1" id="KW-0175">Coiled coil</keyword>
<proteinExistence type="predicted"/>
<evidence type="ECO:0000313" key="3">
    <source>
        <dbReference type="Proteomes" id="UP001604336"/>
    </source>
</evidence>
<name>A0ABD1RSU9_9LAMI</name>
<gene>
    <name evidence="2" type="ORF">Adt_27122</name>
</gene>
<dbReference type="Proteomes" id="UP001604336">
    <property type="component" value="Unassembled WGS sequence"/>
</dbReference>
<evidence type="ECO:0000313" key="2">
    <source>
        <dbReference type="EMBL" id="KAL2491494.1"/>
    </source>
</evidence>
<keyword evidence="3" id="KW-1185">Reference proteome</keyword>
<accession>A0ABD1RSU9</accession>
<comment type="caution">
    <text evidence="2">The sequence shown here is derived from an EMBL/GenBank/DDBJ whole genome shotgun (WGS) entry which is preliminary data.</text>
</comment>
<feature type="coiled-coil region" evidence="1">
    <location>
        <begin position="92"/>
        <end position="154"/>
    </location>
</feature>
<sequence length="211" mass="23777">MGAQAVKKYFTPKWKEFATIEELEDVLEAGLTAAVRVMSLQIKVLGEFWTHMQEHKKLIAEASKSDKEHQQALEGLQLDNVNATQKVAVEALEVANIEKRHLQSESESHELEAQHLRGNLEASEKGRMEAEAEVAQLLGEKKEMEAKLEDEEADFIANFHNTEAYTNISDYFARVVHQEVLAVLRAERPDLDLGPLIDRFPPLEAEGEEGS</sequence>
<organism evidence="2 3">
    <name type="scientific">Abeliophyllum distichum</name>
    <dbReference type="NCBI Taxonomy" id="126358"/>
    <lineage>
        <taxon>Eukaryota</taxon>
        <taxon>Viridiplantae</taxon>
        <taxon>Streptophyta</taxon>
        <taxon>Embryophyta</taxon>
        <taxon>Tracheophyta</taxon>
        <taxon>Spermatophyta</taxon>
        <taxon>Magnoliopsida</taxon>
        <taxon>eudicotyledons</taxon>
        <taxon>Gunneridae</taxon>
        <taxon>Pentapetalae</taxon>
        <taxon>asterids</taxon>
        <taxon>lamiids</taxon>
        <taxon>Lamiales</taxon>
        <taxon>Oleaceae</taxon>
        <taxon>Forsythieae</taxon>
        <taxon>Abeliophyllum</taxon>
    </lineage>
</organism>
<protein>
    <submittedName>
        <fullName evidence="2">Uncharacterized protein</fullName>
    </submittedName>
</protein>
<dbReference type="AlphaFoldDB" id="A0ABD1RSU9"/>